<proteinExistence type="predicted"/>
<keyword evidence="2" id="KW-1185">Reference proteome</keyword>
<organism evidence="1 2">
    <name type="scientific">Solanum verrucosum</name>
    <dbReference type="NCBI Taxonomy" id="315347"/>
    <lineage>
        <taxon>Eukaryota</taxon>
        <taxon>Viridiplantae</taxon>
        <taxon>Streptophyta</taxon>
        <taxon>Embryophyta</taxon>
        <taxon>Tracheophyta</taxon>
        <taxon>Spermatophyta</taxon>
        <taxon>Magnoliopsida</taxon>
        <taxon>eudicotyledons</taxon>
        <taxon>Gunneridae</taxon>
        <taxon>Pentapetalae</taxon>
        <taxon>asterids</taxon>
        <taxon>lamiids</taxon>
        <taxon>Solanales</taxon>
        <taxon>Solanaceae</taxon>
        <taxon>Solanoideae</taxon>
        <taxon>Solaneae</taxon>
        <taxon>Solanum</taxon>
    </lineage>
</organism>
<gene>
    <name evidence="1" type="ORF">MTR67_032823</name>
</gene>
<name>A0AAF0ZIG2_SOLVR</name>
<dbReference type="EMBL" id="CP133618">
    <property type="protein sequence ID" value="WMV39438.1"/>
    <property type="molecule type" value="Genomic_DNA"/>
</dbReference>
<dbReference type="AlphaFoldDB" id="A0AAF0ZIG2"/>
<dbReference type="Proteomes" id="UP001234989">
    <property type="component" value="Chromosome 7"/>
</dbReference>
<sequence length="208" mass="23288">MATLPNLAAFDHPTDSLLSGKSLVSGQKLTATVSVTNQSQGLFSLIVLNEGVGTYIDSDPPHEFYYTSKLYAYDIYYSFEGQTLTAFPDTDTSAQFMRFESEGHLWVYIWDVNTSNWKEPVEIWSPHVGKCGYPMGPGPLQSMNTRPAVKVRYSCKSCLRQKLQSTSPIRSKEVAYRNDNGTGQSKVLTRKSNLISGFARPSRSSFWN</sequence>
<accession>A0AAF0ZIG2</accession>
<reference evidence="1" key="1">
    <citation type="submission" date="2023-08" db="EMBL/GenBank/DDBJ databases">
        <title>A de novo genome assembly of Solanum verrucosum Schlechtendal, a Mexican diploid species geographically isolated from the other diploid A-genome species in potato relatives.</title>
        <authorList>
            <person name="Hosaka K."/>
        </authorList>
    </citation>
    <scope>NUCLEOTIDE SEQUENCE</scope>
    <source>
        <tissue evidence="1">Young leaves</tissue>
    </source>
</reference>
<evidence type="ECO:0000313" key="2">
    <source>
        <dbReference type="Proteomes" id="UP001234989"/>
    </source>
</evidence>
<protein>
    <submittedName>
        <fullName evidence="1">Uncharacterized protein</fullName>
    </submittedName>
</protein>
<evidence type="ECO:0000313" key="1">
    <source>
        <dbReference type="EMBL" id="WMV39438.1"/>
    </source>
</evidence>